<dbReference type="PANTHER" id="PTHR42941">
    <property type="entry name" value="SLL1037 PROTEIN"/>
    <property type="match status" value="1"/>
</dbReference>
<dbReference type="PANTHER" id="PTHR42941:SF1">
    <property type="entry name" value="SLL1037 PROTEIN"/>
    <property type="match status" value="1"/>
</dbReference>
<dbReference type="AlphaFoldDB" id="A0A8J3YPS8"/>
<proteinExistence type="predicted"/>
<keyword evidence="1" id="KW-0732">Signal</keyword>
<name>A0A8J3YPS8_9ACTN</name>
<gene>
    <name evidence="2" type="ORF">Val02_44740</name>
</gene>
<protein>
    <submittedName>
        <fullName evidence="2">C4-dicarboxylate ABC transporter substrate-binding protein</fullName>
    </submittedName>
</protein>
<dbReference type="Pfam" id="PF16868">
    <property type="entry name" value="NMT1_3"/>
    <property type="match status" value="1"/>
</dbReference>
<dbReference type="EMBL" id="BOPF01000015">
    <property type="protein sequence ID" value="GIJ47588.1"/>
    <property type="molecule type" value="Genomic_DNA"/>
</dbReference>
<dbReference type="Proteomes" id="UP000619260">
    <property type="component" value="Unassembled WGS sequence"/>
</dbReference>
<accession>A0A8J3YPS8</accession>
<feature type="signal peptide" evidence="1">
    <location>
        <begin position="1"/>
        <end position="16"/>
    </location>
</feature>
<dbReference type="InterPro" id="IPR011852">
    <property type="entry name" value="TRAP_TAXI"/>
</dbReference>
<dbReference type="SUPFAM" id="SSF53850">
    <property type="entry name" value="Periplasmic binding protein-like II"/>
    <property type="match status" value="1"/>
</dbReference>
<keyword evidence="3" id="KW-1185">Reference proteome</keyword>
<feature type="chain" id="PRO_5038800415" evidence="1">
    <location>
        <begin position="17"/>
        <end position="313"/>
    </location>
</feature>
<evidence type="ECO:0000256" key="1">
    <source>
        <dbReference type="SAM" id="SignalP"/>
    </source>
</evidence>
<reference evidence="2" key="1">
    <citation type="submission" date="2021-01" db="EMBL/GenBank/DDBJ databases">
        <title>Whole genome shotgun sequence of Virgisporangium aliadipatigenens NBRC 105644.</title>
        <authorList>
            <person name="Komaki H."/>
            <person name="Tamura T."/>
        </authorList>
    </citation>
    <scope>NUCLEOTIDE SEQUENCE</scope>
    <source>
        <strain evidence="2">NBRC 105644</strain>
    </source>
</reference>
<evidence type="ECO:0000313" key="2">
    <source>
        <dbReference type="EMBL" id="GIJ47588.1"/>
    </source>
</evidence>
<sequence>MAVAVSAVVLTLAALAVIPGALDSEPDVPPDELRIATGSPNGVYYRYGEGIRDVLAQRLPQLRARVVETPGAGSNLEMVDATTAELGFVQADIAADFRARDVRVVALARLYDDYLHVVVRADSQVETVAGLRGMRVSLGAVGSGTAVTAKRLLLAAGVDAEKPGELNISPLGLAESAEAMENGRIDAFFFSGGLPVERILTLKGRVPIRLLDTGELVPKLRGGRPYYSAHVIPPSAYGLGEPVSTLAVPNYLMVREDMPADTAYAIIRAIFEGRETLAAKHVAAERLNVRAAINTDPVPLHPGAVRYYREIKP</sequence>
<dbReference type="Gene3D" id="3.40.190.10">
    <property type="entry name" value="Periplasmic binding protein-like II"/>
    <property type="match status" value="2"/>
</dbReference>
<organism evidence="2 3">
    <name type="scientific">Virgisporangium aliadipatigenens</name>
    <dbReference type="NCBI Taxonomy" id="741659"/>
    <lineage>
        <taxon>Bacteria</taxon>
        <taxon>Bacillati</taxon>
        <taxon>Actinomycetota</taxon>
        <taxon>Actinomycetes</taxon>
        <taxon>Micromonosporales</taxon>
        <taxon>Micromonosporaceae</taxon>
        <taxon>Virgisporangium</taxon>
    </lineage>
</organism>
<comment type="caution">
    <text evidence="2">The sequence shown here is derived from an EMBL/GenBank/DDBJ whole genome shotgun (WGS) entry which is preliminary data.</text>
</comment>
<evidence type="ECO:0000313" key="3">
    <source>
        <dbReference type="Proteomes" id="UP000619260"/>
    </source>
</evidence>
<dbReference type="NCBIfam" id="TIGR02122">
    <property type="entry name" value="TRAP_TAXI"/>
    <property type="match status" value="1"/>
</dbReference>